<dbReference type="Pfam" id="PF22755">
    <property type="entry name" value="E217_gp28"/>
    <property type="match status" value="1"/>
</dbReference>
<proteinExistence type="predicted"/>
<dbReference type="KEGG" id="vg:55620302"/>
<evidence type="ECO:0000313" key="2">
    <source>
        <dbReference type="Proteomes" id="UP000319711"/>
    </source>
</evidence>
<reference evidence="1 2" key="1">
    <citation type="submission" date="2019-06" db="EMBL/GenBank/DDBJ databases">
        <authorList>
            <person name="Fakulujo A."/>
            <person name="Fiaz D."/>
            <person name="Garg S."/>
            <person name="Gordon G."/>
            <person name="Haider Z."/>
            <person name="Hale A."/>
            <person name="Hodges K."/>
            <person name="Jacob L."/>
            <person name="Kandil F."/>
            <person name="Kincaid V."/>
            <person name="Melchor-Guerra M."/>
            <person name="Morrelli A."/>
            <person name="Morris R."/>
            <person name="Nawaz M."/>
            <person name="Nguyen N."/>
            <person name="Omair A."/>
            <person name="Pray J."/>
            <person name="Saleem H."/>
            <person name="Saravane K."/>
            <person name="Sharma A."/>
            <person name="Singh A."/>
            <person name="Walston M."/>
            <person name="Zaman H."/>
            <person name="Puthuveetil N."/>
            <person name="Do L."/>
            <person name="Islam N."/>
            <person name="Johnson A."/>
        </authorList>
    </citation>
    <scope>NUCLEOTIDE SEQUENCE [LARGE SCALE GENOMIC DNA]</scope>
</reference>
<dbReference type="GeneID" id="55620302"/>
<sequence length="137" mass="15713">MIVPGANLFRLATRLIKPQPIEYYRFAGRDTDRQRNLVDTYFPVQTIMASVQAVPRDSYAELGLDFQKNYLKIYVAMDVMDLERDASGDMFAFGARKRFYKLTSETPWFDMDGWCSAIAVQVLQSFPITFVSEVNGS</sequence>
<dbReference type="RefSeq" id="YP_009849870.1">
    <property type="nucleotide sequence ID" value="NC_048796.1"/>
</dbReference>
<dbReference type="InterPro" id="IPR054441">
    <property type="entry name" value="Gp28-like"/>
</dbReference>
<keyword evidence="2" id="KW-1185">Reference proteome</keyword>
<dbReference type="EMBL" id="MN038177">
    <property type="protein sequence ID" value="QDH49586.1"/>
    <property type="molecule type" value="Genomic_DNA"/>
</dbReference>
<protein>
    <submittedName>
        <fullName evidence="1">Head-tail connector protein</fullName>
    </submittedName>
</protein>
<gene>
    <name evidence="1" type="primary">37</name>
    <name evidence="1" type="ORF">KYLE_38</name>
</gene>
<name>A0A514A8J0_9CAUD</name>
<evidence type="ECO:0000313" key="1">
    <source>
        <dbReference type="EMBL" id="QDH49586.1"/>
    </source>
</evidence>
<accession>A0A514A8J0</accession>
<organism evidence="1 2">
    <name type="scientific">Pantoea phage Kyle</name>
    <dbReference type="NCBI Taxonomy" id="2589665"/>
    <lineage>
        <taxon>Viruses</taxon>
        <taxon>Duplodnaviria</taxon>
        <taxon>Heunggongvirae</taxon>
        <taxon>Uroviricota</taxon>
        <taxon>Caudoviricetes</taxon>
        <taxon>Lindbergviridae</taxon>
        <taxon>Kylevirus</taxon>
        <taxon>Kylevirus kyle</taxon>
    </lineage>
</organism>
<dbReference type="Proteomes" id="UP000319711">
    <property type="component" value="Segment"/>
</dbReference>